<dbReference type="InterPro" id="IPR050237">
    <property type="entry name" value="ATP-dep_AMP-bd_enzyme"/>
</dbReference>
<sequence>MPDSAQARANEPERRAGREGDVGEPSPEEQLELVALLEGIAEAVPERECLVWHDADGRHARTWRSMVERSRRLARVLRGKGLGRHVRETEPWESSHDHLALCLHNGPEYLEGLVGAHMARVAPFNVNYRYTGDELARLFEDARPSAVIYHARYAPRIIEVLERTGLQPLLLPVDDESGTAQPPNARAYEDALEDASDAPLNVAPSPADLHILYTGGTTGLPKGVLWRIGDLMLGPLGMRRRDHTAITDLDEAVARAVRSTARVLVGPPLMHGAGTWSALGGWCGGACVVFPARVDGLDAADLLAVAERERITRLPLVGDAFARPIVAELERREHALDGLRTLLNSAAGISPGVKRRLLELLPGARIVDVLGSSETGFQVTRQGADDRPFAISPGAVVLSADRSRALAPGEDELGWLAKGGTIPLGYLNDPVKTAETFVTVDGARVVVAGDRARILPDGTVHVHGREATTINTGGEKVFAEEVETVLRGLPGVADALVVGRPSERWGTEIVAVVRPAANNTATSGTALDGTVSDSTAPNSTAAHGVPTDADLREGCAARLARYKIPKAFVRTDASLRLPNGKADYAAARILLGRGLPSGRAAGDAGGMPDLNALLADMADEGASLDALVAPLDAAAWATPTPAEGWTVAHQIAHLTWTEEAALRSATDPRAFLANLPRIEDVDLAAADGARLDPAELLDRWRKGLAELGAALAALPPGTRLPWFGPPMAAGSMATARIMETWAHGEDVAEALGVTRAPTRRLRHVAHIAVRARDFAFHNRGLAPPAKEFRVEIIPPDGGDLWTWGPADAAQRVTGPALDFALLATRRRNRADVAVTAEGADAERWLDVVQTFAGPPGEDRPPRA</sequence>
<dbReference type="Gene3D" id="3.40.50.12780">
    <property type="entry name" value="N-terminal domain of ligase-like"/>
    <property type="match status" value="1"/>
</dbReference>
<evidence type="ECO:0000259" key="2">
    <source>
        <dbReference type="Pfam" id="PF00501"/>
    </source>
</evidence>
<reference evidence="6 7" key="1">
    <citation type="submission" date="2018-10" db="EMBL/GenBank/DDBJ databases">
        <title>Isolation from soil.</title>
        <authorList>
            <person name="Hu J."/>
        </authorList>
    </citation>
    <scope>NUCLEOTIDE SEQUENCE [LARGE SCALE GENOMIC DNA]</scope>
    <source>
        <strain evidence="6 7">NEAU-Ht49</strain>
    </source>
</reference>
<dbReference type="InterPro" id="IPR045851">
    <property type="entry name" value="AMP-bd_C_sf"/>
</dbReference>
<feature type="region of interest" description="Disordered" evidence="1">
    <location>
        <begin position="1"/>
        <end position="28"/>
    </location>
</feature>
<comment type="caution">
    <text evidence="6">The sequence shown here is derived from an EMBL/GenBank/DDBJ whole genome shotgun (WGS) entry which is preliminary data.</text>
</comment>
<feature type="domain" description="AMP-dependent synthetase/ligase" evidence="2">
    <location>
        <begin position="41"/>
        <end position="387"/>
    </location>
</feature>
<dbReference type="InterPro" id="IPR025110">
    <property type="entry name" value="AMP-bd_C"/>
</dbReference>
<gene>
    <name evidence="6" type="ORF">EBO15_16155</name>
</gene>
<dbReference type="InterPro" id="IPR034660">
    <property type="entry name" value="DinB/YfiT-like"/>
</dbReference>
<dbReference type="Gene3D" id="3.30.300.30">
    <property type="match status" value="1"/>
</dbReference>
<evidence type="ECO:0000313" key="7">
    <source>
        <dbReference type="Proteomes" id="UP000282674"/>
    </source>
</evidence>
<evidence type="ECO:0000259" key="5">
    <source>
        <dbReference type="Pfam" id="PF13193"/>
    </source>
</evidence>
<dbReference type="NCBIfam" id="TIGR03084">
    <property type="entry name" value="TIGR03084 family metal-binding protein"/>
    <property type="match status" value="1"/>
</dbReference>
<dbReference type="InterPro" id="IPR017518">
    <property type="entry name" value="CHP03084"/>
</dbReference>
<dbReference type="InterPro" id="IPR000873">
    <property type="entry name" value="AMP-dep_synth/lig_dom"/>
</dbReference>
<dbReference type="Proteomes" id="UP000282674">
    <property type="component" value="Unassembled WGS sequence"/>
</dbReference>
<dbReference type="Pfam" id="PF08608">
    <property type="entry name" value="Wyosine_form"/>
    <property type="match status" value="1"/>
</dbReference>
<dbReference type="InterPro" id="IPR024344">
    <property type="entry name" value="MDMPI_metal-binding"/>
</dbReference>
<dbReference type="OrthoDB" id="3443462at2"/>
<dbReference type="Pfam" id="PF00501">
    <property type="entry name" value="AMP-binding"/>
    <property type="match status" value="1"/>
</dbReference>
<dbReference type="SUPFAM" id="SSF109854">
    <property type="entry name" value="DinB/YfiT-like putative metalloenzymes"/>
    <property type="match status" value="1"/>
</dbReference>
<dbReference type="SUPFAM" id="SSF56801">
    <property type="entry name" value="Acetyl-CoA synthetase-like"/>
    <property type="match status" value="1"/>
</dbReference>
<feature type="compositionally biased region" description="Basic and acidic residues" evidence="1">
    <location>
        <begin position="10"/>
        <end position="21"/>
    </location>
</feature>
<feature type="domain" description="tRNA wybutosine-synthesis" evidence="3">
    <location>
        <begin position="785"/>
        <end position="836"/>
    </location>
</feature>
<dbReference type="Pfam" id="PF13193">
    <property type="entry name" value="AMP-binding_C"/>
    <property type="match status" value="1"/>
</dbReference>
<evidence type="ECO:0000259" key="3">
    <source>
        <dbReference type="Pfam" id="PF08608"/>
    </source>
</evidence>
<dbReference type="PROSITE" id="PS00455">
    <property type="entry name" value="AMP_BINDING"/>
    <property type="match status" value="1"/>
</dbReference>
<dbReference type="GO" id="GO:0046872">
    <property type="term" value="F:metal ion binding"/>
    <property type="evidence" value="ECO:0007669"/>
    <property type="project" value="InterPro"/>
</dbReference>
<accession>A0A3M2M2Z6</accession>
<organism evidence="6 7">
    <name type="scientific">Actinomadura harenae</name>
    <dbReference type="NCBI Taxonomy" id="2483351"/>
    <lineage>
        <taxon>Bacteria</taxon>
        <taxon>Bacillati</taxon>
        <taxon>Actinomycetota</taxon>
        <taxon>Actinomycetes</taxon>
        <taxon>Streptosporangiales</taxon>
        <taxon>Thermomonosporaceae</taxon>
        <taxon>Actinomadura</taxon>
    </lineage>
</organism>
<dbReference type="EMBL" id="RFFG01000025">
    <property type="protein sequence ID" value="RMI43480.1"/>
    <property type="molecule type" value="Genomic_DNA"/>
</dbReference>
<proteinExistence type="predicted"/>
<dbReference type="Pfam" id="PF11716">
    <property type="entry name" value="MDMPI_N"/>
    <property type="match status" value="1"/>
</dbReference>
<evidence type="ECO:0000313" key="6">
    <source>
        <dbReference type="EMBL" id="RMI43480.1"/>
    </source>
</evidence>
<protein>
    <submittedName>
        <fullName evidence="6">TIGR03084 family protein</fullName>
    </submittedName>
</protein>
<feature type="domain" description="Mycothiol-dependent maleylpyruvate isomerase metal-binding" evidence="4">
    <location>
        <begin position="618"/>
        <end position="748"/>
    </location>
</feature>
<evidence type="ECO:0000256" key="1">
    <source>
        <dbReference type="SAM" id="MobiDB-lite"/>
    </source>
</evidence>
<dbReference type="NCBIfam" id="TIGR03083">
    <property type="entry name" value="maleylpyruvate isomerase family mycothiol-dependent enzyme"/>
    <property type="match status" value="1"/>
</dbReference>
<dbReference type="InterPro" id="IPR013917">
    <property type="entry name" value="tRNA_wybutosine-synth"/>
</dbReference>
<dbReference type="InterPro" id="IPR017517">
    <property type="entry name" value="Maleyloyr_isom"/>
</dbReference>
<dbReference type="InterPro" id="IPR042099">
    <property type="entry name" value="ANL_N_sf"/>
</dbReference>
<dbReference type="PANTHER" id="PTHR43767:SF1">
    <property type="entry name" value="NONRIBOSOMAL PEPTIDE SYNTHASE PES1 (EUROFUNG)-RELATED"/>
    <property type="match status" value="1"/>
</dbReference>
<dbReference type="AlphaFoldDB" id="A0A3M2M2Z6"/>
<feature type="region of interest" description="Disordered" evidence="1">
    <location>
        <begin position="521"/>
        <end position="547"/>
    </location>
</feature>
<name>A0A3M2M2Z6_9ACTN</name>
<feature type="compositionally biased region" description="Polar residues" evidence="1">
    <location>
        <begin position="521"/>
        <end position="541"/>
    </location>
</feature>
<dbReference type="InterPro" id="IPR020845">
    <property type="entry name" value="AMP-binding_CS"/>
</dbReference>
<keyword evidence="7" id="KW-1185">Reference proteome</keyword>
<dbReference type="GO" id="GO:0016878">
    <property type="term" value="F:acid-thiol ligase activity"/>
    <property type="evidence" value="ECO:0007669"/>
    <property type="project" value="UniProtKB-ARBA"/>
</dbReference>
<feature type="domain" description="AMP-binding enzyme C-terminal" evidence="5">
    <location>
        <begin position="481"/>
        <end position="580"/>
    </location>
</feature>
<dbReference type="PANTHER" id="PTHR43767">
    <property type="entry name" value="LONG-CHAIN-FATTY-ACID--COA LIGASE"/>
    <property type="match status" value="1"/>
</dbReference>
<evidence type="ECO:0000259" key="4">
    <source>
        <dbReference type="Pfam" id="PF11716"/>
    </source>
</evidence>
<dbReference type="Gene3D" id="1.20.120.450">
    <property type="entry name" value="dinb family like domain"/>
    <property type="match status" value="1"/>
</dbReference>